<comment type="caution">
    <text evidence="2">The sequence shown here is derived from an EMBL/GenBank/DDBJ whole genome shotgun (WGS) entry which is preliminary data.</text>
</comment>
<sequence>MSLGVRSVAPVGLRGDLHAARTGDGQFGTHAEHDAEGLAVRLGDRGLPET</sequence>
<feature type="region of interest" description="Disordered" evidence="1">
    <location>
        <begin position="23"/>
        <end position="50"/>
    </location>
</feature>
<dbReference type="EMBL" id="JARULZ010000001">
    <property type="protein sequence ID" value="MEH0631870.1"/>
    <property type="molecule type" value="Genomic_DNA"/>
</dbReference>
<proteinExistence type="predicted"/>
<accession>A0ABU8ADW3</accession>
<feature type="compositionally biased region" description="Basic and acidic residues" evidence="1">
    <location>
        <begin position="30"/>
        <end position="50"/>
    </location>
</feature>
<reference evidence="2" key="1">
    <citation type="submission" date="2023-04" db="EMBL/GenBank/DDBJ databases">
        <title>Genomic diversity of scab-causing Streptomyces spp. in the province of Quebec, Canada.</title>
        <authorList>
            <person name="Biessy A."/>
            <person name="Cadieux M."/>
            <person name="Ciotola M."/>
            <person name="Filion M."/>
        </authorList>
    </citation>
    <scope>NUCLEOTIDE SEQUENCE</scope>
    <source>
        <strain evidence="2">B21-115</strain>
    </source>
</reference>
<dbReference type="RefSeq" id="WP_020114596.1">
    <property type="nucleotide sequence ID" value="NZ_JBHWBG010000011.1"/>
</dbReference>
<dbReference type="GeneID" id="96272006"/>
<evidence type="ECO:0000313" key="2">
    <source>
        <dbReference type="EMBL" id="MEH0631870.1"/>
    </source>
</evidence>
<dbReference type="Proteomes" id="UP001310290">
    <property type="component" value="Unassembled WGS sequence"/>
</dbReference>
<gene>
    <name evidence="2" type="ORF">QBA35_00445</name>
</gene>
<evidence type="ECO:0000313" key="3">
    <source>
        <dbReference type="Proteomes" id="UP001310290"/>
    </source>
</evidence>
<keyword evidence="3" id="KW-1185">Reference proteome</keyword>
<organism evidence="2 3">
    <name type="scientific">Streptomyces bottropensis</name>
    <dbReference type="NCBI Taxonomy" id="42235"/>
    <lineage>
        <taxon>Bacteria</taxon>
        <taxon>Bacillati</taxon>
        <taxon>Actinomycetota</taxon>
        <taxon>Actinomycetes</taxon>
        <taxon>Kitasatosporales</taxon>
        <taxon>Streptomycetaceae</taxon>
        <taxon>Streptomyces</taxon>
    </lineage>
</organism>
<protein>
    <submittedName>
        <fullName evidence="2">Uncharacterized protein</fullName>
    </submittedName>
</protein>
<evidence type="ECO:0000256" key="1">
    <source>
        <dbReference type="SAM" id="MobiDB-lite"/>
    </source>
</evidence>
<name>A0ABU8ADW3_9ACTN</name>